<feature type="chain" id="PRO_5001787245" evidence="2">
    <location>
        <begin position="22"/>
        <end position="427"/>
    </location>
</feature>
<proteinExistence type="predicted"/>
<keyword evidence="5" id="KW-1185">Reference proteome</keyword>
<dbReference type="Pfam" id="PF18962">
    <property type="entry name" value="Por_Secre_tail"/>
    <property type="match status" value="1"/>
</dbReference>
<dbReference type="CDD" id="cd12105">
    <property type="entry name" value="HmuY"/>
    <property type="match status" value="1"/>
</dbReference>
<sequence>MKTKLLLASLLAFTVNQTVLSQTDENGYTQVDLTTGPNYSNRVFFDLSANNIISQPATGWDIAFYRNSAMDFGIKVNDATSVVTYQVSADPAAFDTVTPADKANWGAPLYNPDQTERIQDGSFDAATLLPATGLNFGWGSYDIVTHKVNGKVVFVLEYGTTYYKFFINEYAAGYTFKYAKWNGTSWDATQTRTIANGTDDAFFNYFSFDTGEKVPNLEPAKANWDLMFTRYYTFYANIMMYKLSGVIQSPNVTVAKVQPETQAVSTFTAPAAAAYSKNITTIGHSWKPTTGVYSDIVYYIKEGSKYYRLFFTANGGATTGNMYFKYKDITNLLAVADFGKKGTFGIYPNPTKEDKKVNILFDVKEAASKNGTVELFDFSGKKVYETAIANQSGFSAQEVDLNRLNSGVYVVKITYGGQTETKKLIVK</sequence>
<feature type="domain" description="Secretion system C-terminal sorting" evidence="3">
    <location>
        <begin position="346"/>
        <end position="426"/>
    </location>
</feature>
<dbReference type="RefSeq" id="WP_034974649.1">
    <property type="nucleotide sequence ID" value="NZ_FOFI01000004.1"/>
</dbReference>
<evidence type="ECO:0000256" key="1">
    <source>
        <dbReference type="ARBA" id="ARBA00022729"/>
    </source>
</evidence>
<dbReference type="Proteomes" id="UP000028623">
    <property type="component" value="Unassembled WGS sequence"/>
</dbReference>
<evidence type="ECO:0000313" key="4">
    <source>
        <dbReference type="EMBL" id="KFC22683.1"/>
    </source>
</evidence>
<evidence type="ECO:0000256" key="2">
    <source>
        <dbReference type="SAM" id="SignalP"/>
    </source>
</evidence>
<dbReference type="eggNOG" id="ENOG502ZC9N">
    <property type="taxonomic scope" value="Bacteria"/>
</dbReference>
<accession>A0A085BJN8</accession>
<gene>
    <name evidence="4" type="ORF">IO89_06425</name>
</gene>
<evidence type="ECO:0000313" key="5">
    <source>
        <dbReference type="Proteomes" id="UP000028623"/>
    </source>
</evidence>
<evidence type="ECO:0000259" key="3">
    <source>
        <dbReference type="Pfam" id="PF18962"/>
    </source>
</evidence>
<dbReference type="EMBL" id="JPLY01000002">
    <property type="protein sequence ID" value="KFC22683.1"/>
    <property type="molecule type" value="Genomic_DNA"/>
</dbReference>
<dbReference type="InterPro" id="IPR025921">
    <property type="entry name" value="HmuY"/>
</dbReference>
<reference evidence="4 5" key="1">
    <citation type="submission" date="2014-07" db="EMBL/GenBank/DDBJ databases">
        <title>Epilithonimonas lactis LMG 22401 Genome.</title>
        <authorList>
            <person name="Pipes S.E."/>
            <person name="Stropko S.J."/>
        </authorList>
    </citation>
    <scope>NUCLEOTIDE SEQUENCE [LARGE SCALE GENOMIC DNA]</scope>
    <source>
        <strain evidence="4 5">LMG 24401</strain>
    </source>
</reference>
<dbReference type="STRING" id="421072.SAMN04488097_3199"/>
<name>A0A085BJN8_9FLAO</name>
<dbReference type="OrthoDB" id="629570at2"/>
<dbReference type="InterPro" id="IPR026444">
    <property type="entry name" value="Secre_tail"/>
</dbReference>
<organism evidence="4 5">
    <name type="scientific">Epilithonimonas lactis</name>
    <dbReference type="NCBI Taxonomy" id="421072"/>
    <lineage>
        <taxon>Bacteria</taxon>
        <taxon>Pseudomonadati</taxon>
        <taxon>Bacteroidota</taxon>
        <taxon>Flavobacteriia</taxon>
        <taxon>Flavobacteriales</taxon>
        <taxon>Weeksellaceae</taxon>
        <taxon>Chryseobacterium group</taxon>
        <taxon>Epilithonimonas</taxon>
    </lineage>
</organism>
<protein>
    <submittedName>
        <fullName evidence="4">Secretion protein</fullName>
    </submittedName>
</protein>
<feature type="signal peptide" evidence="2">
    <location>
        <begin position="1"/>
        <end position="21"/>
    </location>
</feature>
<comment type="caution">
    <text evidence="4">The sequence shown here is derived from an EMBL/GenBank/DDBJ whole genome shotgun (WGS) entry which is preliminary data.</text>
</comment>
<dbReference type="AlphaFoldDB" id="A0A085BJN8"/>
<keyword evidence="1 2" id="KW-0732">Signal</keyword>
<dbReference type="NCBIfam" id="TIGR04183">
    <property type="entry name" value="Por_Secre_tail"/>
    <property type="match status" value="1"/>
</dbReference>